<dbReference type="OrthoDB" id="9777385at2"/>
<dbReference type="AlphaFoldDB" id="A0A1E2V722"/>
<keyword evidence="1 4" id="KW-0378">Hydrolase</keyword>
<name>A0A1E2V722_9GAMM</name>
<protein>
    <submittedName>
        <fullName evidence="4">Amidohydrolase</fullName>
    </submittedName>
</protein>
<dbReference type="Pfam" id="PF01546">
    <property type="entry name" value="Peptidase_M20"/>
    <property type="match status" value="1"/>
</dbReference>
<organism evidence="4 5">
    <name type="scientific">Terasakiispira papahanaumokuakeensis</name>
    <dbReference type="NCBI Taxonomy" id="197479"/>
    <lineage>
        <taxon>Bacteria</taxon>
        <taxon>Pseudomonadati</taxon>
        <taxon>Pseudomonadota</taxon>
        <taxon>Gammaproteobacteria</taxon>
        <taxon>Oceanospirillales</taxon>
        <taxon>Terasakiispira</taxon>
    </lineage>
</organism>
<dbReference type="PIRSF" id="PIRSF005962">
    <property type="entry name" value="Pept_M20D_amidohydro"/>
    <property type="match status" value="1"/>
</dbReference>
<feature type="binding site" evidence="2">
    <location>
        <position position="357"/>
    </location>
    <ligand>
        <name>Mn(2+)</name>
        <dbReference type="ChEBI" id="CHEBI:29035"/>
        <label>2</label>
    </ligand>
</feature>
<dbReference type="InterPro" id="IPR011650">
    <property type="entry name" value="Peptidase_M20_dimer"/>
</dbReference>
<dbReference type="Gene3D" id="3.30.70.360">
    <property type="match status" value="1"/>
</dbReference>
<evidence type="ECO:0000259" key="3">
    <source>
        <dbReference type="Pfam" id="PF07687"/>
    </source>
</evidence>
<dbReference type="PANTHER" id="PTHR11014">
    <property type="entry name" value="PEPTIDASE M20 FAMILY MEMBER"/>
    <property type="match status" value="1"/>
</dbReference>
<dbReference type="PANTHER" id="PTHR11014:SF63">
    <property type="entry name" value="METALLOPEPTIDASE, PUTATIVE (AFU_ORTHOLOGUE AFUA_6G09600)-RELATED"/>
    <property type="match status" value="1"/>
</dbReference>
<comment type="cofactor">
    <cofactor evidence="2">
        <name>Mn(2+)</name>
        <dbReference type="ChEBI" id="CHEBI:29035"/>
    </cofactor>
    <text evidence="2">The Mn(2+) ion enhances activity.</text>
</comment>
<feature type="binding site" evidence="2">
    <location>
        <position position="98"/>
    </location>
    <ligand>
        <name>Mn(2+)</name>
        <dbReference type="ChEBI" id="CHEBI:29035"/>
        <label>2</label>
    </ligand>
</feature>
<dbReference type="NCBIfam" id="TIGR01891">
    <property type="entry name" value="amidohydrolases"/>
    <property type="match status" value="1"/>
</dbReference>
<dbReference type="GO" id="GO:0050118">
    <property type="term" value="F:N-acetyldiaminopimelate deacetylase activity"/>
    <property type="evidence" value="ECO:0007669"/>
    <property type="project" value="UniProtKB-ARBA"/>
</dbReference>
<dbReference type="SUPFAM" id="SSF53187">
    <property type="entry name" value="Zn-dependent exopeptidases"/>
    <property type="match status" value="1"/>
</dbReference>
<dbReference type="InterPro" id="IPR036264">
    <property type="entry name" value="Bact_exopeptidase_dim_dom"/>
</dbReference>
<dbReference type="Gene3D" id="3.40.630.10">
    <property type="entry name" value="Zn peptidases"/>
    <property type="match status" value="1"/>
</dbReference>
<reference evidence="4 5" key="1">
    <citation type="submission" date="2016-08" db="EMBL/GenBank/DDBJ databases">
        <authorList>
            <person name="Seilhamer J.J."/>
        </authorList>
    </citation>
    <scope>NUCLEOTIDE SEQUENCE [LARGE SCALE GENOMIC DNA]</scope>
    <source>
        <strain evidence="4 5">PH27A</strain>
    </source>
</reference>
<accession>A0A1E2V722</accession>
<dbReference type="SUPFAM" id="SSF55031">
    <property type="entry name" value="Bacterial exopeptidase dimerisation domain"/>
    <property type="match status" value="1"/>
</dbReference>
<dbReference type="GO" id="GO:0019877">
    <property type="term" value="P:diaminopimelate biosynthetic process"/>
    <property type="evidence" value="ECO:0007669"/>
    <property type="project" value="UniProtKB-ARBA"/>
</dbReference>
<dbReference type="CDD" id="cd03886">
    <property type="entry name" value="M20_Acy1"/>
    <property type="match status" value="1"/>
</dbReference>
<dbReference type="InterPro" id="IPR002933">
    <property type="entry name" value="Peptidase_M20"/>
</dbReference>
<dbReference type="EMBL" id="MDTQ01000001">
    <property type="protein sequence ID" value="ODC02713.1"/>
    <property type="molecule type" value="Genomic_DNA"/>
</dbReference>
<dbReference type="RefSeq" id="WP_068997108.1">
    <property type="nucleotide sequence ID" value="NZ_MDTQ01000001.1"/>
</dbReference>
<keyword evidence="5" id="KW-1185">Reference proteome</keyword>
<comment type="caution">
    <text evidence="4">The sequence shown here is derived from an EMBL/GenBank/DDBJ whole genome shotgun (WGS) entry which is preliminary data.</text>
</comment>
<gene>
    <name evidence="4" type="ORF">BFW38_03290</name>
</gene>
<keyword evidence="2" id="KW-0479">Metal-binding</keyword>
<proteinExistence type="predicted"/>
<keyword evidence="2" id="KW-0464">Manganese</keyword>
<feature type="binding site" evidence="2">
    <location>
        <position position="160"/>
    </location>
    <ligand>
        <name>Mn(2+)</name>
        <dbReference type="ChEBI" id="CHEBI:29035"/>
        <label>2</label>
    </ligand>
</feature>
<dbReference type="FunFam" id="3.30.70.360:FF:000001">
    <property type="entry name" value="N-acetyldiaminopimelate deacetylase"/>
    <property type="match status" value="1"/>
</dbReference>
<feature type="binding site" evidence="2">
    <location>
        <position position="134"/>
    </location>
    <ligand>
        <name>Mn(2+)</name>
        <dbReference type="ChEBI" id="CHEBI:29035"/>
        <label>2</label>
    </ligand>
</feature>
<feature type="binding site" evidence="2">
    <location>
        <position position="100"/>
    </location>
    <ligand>
        <name>Mn(2+)</name>
        <dbReference type="ChEBI" id="CHEBI:29035"/>
        <label>2</label>
    </ligand>
</feature>
<evidence type="ECO:0000313" key="4">
    <source>
        <dbReference type="EMBL" id="ODC02713.1"/>
    </source>
</evidence>
<feature type="domain" description="Peptidase M20 dimerisation" evidence="3">
    <location>
        <begin position="180"/>
        <end position="273"/>
    </location>
</feature>
<dbReference type="GO" id="GO:0046872">
    <property type="term" value="F:metal ion binding"/>
    <property type="evidence" value="ECO:0007669"/>
    <property type="project" value="UniProtKB-KW"/>
</dbReference>
<evidence type="ECO:0000256" key="2">
    <source>
        <dbReference type="PIRSR" id="PIRSR005962-1"/>
    </source>
</evidence>
<dbReference type="InterPro" id="IPR017439">
    <property type="entry name" value="Amidohydrolase"/>
</dbReference>
<sequence length="390" mass="42006">MFDEQQLAKARAFRHDLHRHPELRYAEVRTSEKVAERLKALGYQVTTGLAGGTGILAELDTGRPGPVIAFRADMDALPILEANTFDHRSTHEGCMHACGHDGHTATLLLAAERIMQDQAQLNGYLKLLFQPAEEGGNGAEAMVKDGVLDNPRVDAVFGYHNRPGFEAGMLFAKAGPAMGGNDTLKVTIKGTSGHSAMPHLAVDPIYVGSGIIQQLQGLVSRHKSPLEAGTITVSAFHAGDAPNVIPGEAELLVNIRSSTAASREAMAGHVEQTVAGICSIHGAQYQLESLHAVPPVINDPEWAETVLEAGRRFGVSDHIELIDYMPTMGAEDFSFYLNEVPGCFFFVGNGTEGAYLHNEHYDFNDEILPVAAGTFVALVRHLMMSSEQAS</sequence>
<evidence type="ECO:0000256" key="1">
    <source>
        <dbReference type="ARBA" id="ARBA00022801"/>
    </source>
</evidence>
<dbReference type="STRING" id="197479.BFW38_03290"/>
<dbReference type="Proteomes" id="UP000094291">
    <property type="component" value="Unassembled WGS sequence"/>
</dbReference>
<evidence type="ECO:0000313" key="5">
    <source>
        <dbReference type="Proteomes" id="UP000094291"/>
    </source>
</evidence>
<dbReference type="Pfam" id="PF07687">
    <property type="entry name" value="M20_dimer"/>
    <property type="match status" value="1"/>
</dbReference>